<keyword evidence="9" id="KW-1185">Reference proteome</keyword>
<dbReference type="RefSeq" id="XP_001387465.1">
    <property type="nucleotide sequence ID" value="XM_001387428.1"/>
</dbReference>
<dbReference type="InParanoid" id="A3GG18"/>
<gene>
    <name evidence="8" type="primary">MRL37</name>
    <name evidence="8" type="ORF">PICST_37824</name>
</gene>
<keyword evidence="5" id="KW-0687">Ribonucleoprotein</keyword>
<evidence type="ECO:0000256" key="1">
    <source>
        <dbReference type="ARBA" id="ARBA00004173"/>
    </source>
</evidence>
<dbReference type="HOGENOM" id="CLU_144297_2_0_1"/>
<evidence type="ECO:0000256" key="3">
    <source>
        <dbReference type="ARBA" id="ARBA00022980"/>
    </source>
</evidence>
<dbReference type="Pfam" id="PF08561">
    <property type="entry name" value="Ribosomal_L37"/>
    <property type="match status" value="1"/>
</dbReference>
<dbReference type="STRING" id="322104.A3GG18"/>
<comment type="similarity">
    <text evidence="6">Belongs to the mitochondrion-specific ribosomal protein mL54 family.</text>
</comment>
<keyword evidence="2" id="KW-0809">Transit peptide</keyword>
<evidence type="ECO:0000256" key="2">
    <source>
        <dbReference type="ARBA" id="ARBA00022946"/>
    </source>
</evidence>
<dbReference type="GeneID" id="4851217"/>
<evidence type="ECO:0000313" key="8">
    <source>
        <dbReference type="EMBL" id="EAZ63442.1"/>
    </source>
</evidence>
<sequence length="107" mass="12487">MLSRLARSRSSFPAARRLFSVTAIVRNETPKSSCKAGTKLNLKVRKNGDEPVALEDTEYPDWLWDMLDKKKVDEKLKQDDFMRWRRKQLGNENSNKIKANNFLANMK</sequence>
<keyword evidence="3 8" id="KW-0689">Ribosomal protein</keyword>
<evidence type="ECO:0000256" key="6">
    <source>
        <dbReference type="ARBA" id="ARBA00033752"/>
    </source>
</evidence>
<dbReference type="InterPro" id="IPR013870">
    <property type="entry name" value="Ribosomal_mL54"/>
</dbReference>
<evidence type="ECO:0000256" key="5">
    <source>
        <dbReference type="ARBA" id="ARBA00023274"/>
    </source>
</evidence>
<organism evidence="8 9">
    <name type="scientific">Scheffersomyces stipitis (strain ATCC 58785 / CBS 6054 / NBRC 10063 / NRRL Y-11545)</name>
    <name type="common">Yeast</name>
    <name type="synonym">Pichia stipitis</name>
    <dbReference type="NCBI Taxonomy" id="322104"/>
    <lineage>
        <taxon>Eukaryota</taxon>
        <taxon>Fungi</taxon>
        <taxon>Dikarya</taxon>
        <taxon>Ascomycota</taxon>
        <taxon>Saccharomycotina</taxon>
        <taxon>Pichiomycetes</taxon>
        <taxon>Debaryomycetaceae</taxon>
        <taxon>Scheffersomyces</taxon>
    </lineage>
</organism>
<dbReference type="PANTHER" id="PTHR28595">
    <property type="entry name" value="39S RIBOSOMAL PROTEIN L54, MITOCHONDRIAL"/>
    <property type="match status" value="1"/>
</dbReference>
<dbReference type="Proteomes" id="UP000002258">
    <property type="component" value="Chromosome 1"/>
</dbReference>
<proteinExistence type="inferred from homology"/>
<evidence type="ECO:0000256" key="4">
    <source>
        <dbReference type="ARBA" id="ARBA00023128"/>
    </source>
</evidence>
<comment type="subcellular location">
    <subcellularLocation>
        <location evidence="1">Mitochondrion</location>
    </subcellularLocation>
</comment>
<dbReference type="OrthoDB" id="10252718at2759"/>
<dbReference type="eggNOG" id="KOG3435">
    <property type="taxonomic scope" value="Eukaryota"/>
</dbReference>
<dbReference type="EMBL" id="AAVQ01000001">
    <property type="protein sequence ID" value="EAZ63442.1"/>
    <property type="molecule type" value="Genomic_DNA"/>
</dbReference>
<accession>A3GG18</accession>
<evidence type="ECO:0000313" key="9">
    <source>
        <dbReference type="Proteomes" id="UP000002258"/>
    </source>
</evidence>
<dbReference type="GO" id="GO:0003735">
    <property type="term" value="F:structural constituent of ribosome"/>
    <property type="evidence" value="ECO:0007669"/>
    <property type="project" value="TreeGrafter"/>
</dbReference>
<evidence type="ECO:0000256" key="7">
    <source>
        <dbReference type="ARBA" id="ARBA00035179"/>
    </source>
</evidence>
<dbReference type="PANTHER" id="PTHR28595:SF1">
    <property type="entry name" value="LARGE RIBOSOMAL SUBUNIT PROTEIN ML54"/>
    <property type="match status" value="1"/>
</dbReference>
<dbReference type="AlphaFoldDB" id="A3GG18"/>
<reference evidence="8 9" key="1">
    <citation type="journal article" date="2007" name="Nat. Biotechnol.">
        <title>Genome sequence of the lignocellulose-bioconverting and xylose-fermenting yeast Pichia stipitis.</title>
        <authorList>
            <person name="Jeffries T.W."/>
            <person name="Grigoriev I.V."/>
            <person name="Grimwood J."/>
            <person name="Laplaza J.M."/>
            <person name="Aerts A."/>
            <person name="Salamov A."/>
            <person name="Schmutz J."/>
            <person name="Lindquist E."/>
            <person name="Dehal P."/>
            <person name="Shapiro H."/>
            <person name="Jin Y.S."/>
            <person name="Passoth V."/>
            <person name="Richardson P.M."/>
        </authorList>
    </citation>
    <scope>NUCLEOTIDE SEQUENCE [LARGE SCALE GENOMIC DNA]</scope>
    <source>
        <strain evidence="9">ATCC 58785 / CBS 6054 / NBRC 10063 / NRRL Y-11545</strain>
    </source>
</reference>
<dbReference type="FunCoup" id="A3GG18">
    <property type="interactions" value="111"/>
</dbReference>
<comment type="caution">
    <text evidence="8">The sequence shown here is derived from an EMBL/GenBank/DDBJ whole genome shotgun (WGS) entry which is preliminary data.</text>
</comment>
<name>A3GG18_PICST</name>
<dbReference type="KEGG" id="pic:PICST_37824"/>
<protein>
    <recommendedName>
        <fullName evidence="7">Large ribosomal subunit protein mL54</fullName>
    </recommendedName>
</protein>
<dbReference type="GO" id="GO:0005762">
    <property type="term" value="C:mitochondrial large ribosomal subunit"/>
    <property type="evidence" value="ECO:0007669"/>
    <property type="project" value="TreeGrafter"/>
</dbReference>
<keyword evidence="4" id="KW-0496">Mitochondrion</keyword>
<dbReference type="OMA" id="FMKWRRK"/>